<dbReference type="InterPro" id="IPR042099">
    <property type="entry name" value="ANL_N_sf"/>
</dbReference>
<proteinExistence type="predicted"/>
<gene>
    <name evidence="3" type="ORF">SAMN05216258_101407</name>
</gene>
<dbReference type="SUPFAM" id="SSF56801">
    <property type="entry name" value="Acetyl-CoA synthetase-like"/>
    <property type="match status" value="1"/>
</dbReference>
<dbReference type="InterPro" id="IPR025110">
    <property type="entry name" value="AMP-bd_C"/>
</dbReference>
<dbReference type="Pfam" id="PF00501">
    <property type="entry name" value="AMP-binding"/>
    <property type="match status" value="1"/>
</dbReference>
<dbReference type="NCBIfam" id="NF004822">
    <property type="entry name" value="PRK06178.1"/>
    <property type="match status" value="1"/>
</dbReference>
<dbReference type="InterPro" id="IPR000873">
    <property type="entry name" value="AMP-dep_synth/lig_dom"/>
</dbReference>
<dbReference type="PROSITE" id="PS00455">
    <property type="entry name" value="AMP_BINDING"/>
    <property type="match status" value="1"/>
</dbReference>
<organism evidence="3 4">
    <name type="scientific">Albimonas pacifica</name>
    <dbReference type="NCBI Taxonomy" id="1114924"/>
    <lineage>
        <taxon>Bacteria</taxon>
        <taxon>Pseudomonadati</taxon>
        <taxon>Pseudomonadota</taxon>
        <taxon>Alphaproteobacteria</taxon>
        <taxon>Rhodobacterales</taxon>
        <taxon>Paracoccaceae</taxon>
        <taxon>Albimonas</taxon>
    </lineage>
</organism>
<dbReference type="InterPro" id="IPR050237">
    <property type="entry name" value="ATP-dep_AMP-bd_enzyme"/>
</dbReference>
<feature type="domain" description="AMP-binding enzyme C-terminal" evidence="2">
    <location>
        <begin position="491"/>
        <end position="567"/>
    </location>
</feature>
<evidence type="ECO:0000313" key="4">
    <source>
        <dbReference type="Proteomes" id="UP000199377"/>
    </source>
</evidence>
<dbReference type="GO" id="GO:0016878">
    <property type="term" value="F:acid-thiol ligase activity"/>
    <property type="evidence" value="ECO:0007669"/>
    <property type="project" value="UniProtKB-ARBA"/>
</dbReference>
<keyword evidence="4" id="KW-1185">Reference proteome</keyword>
<name>A0A1I3BWZ3_9RHOB</name>
<evidence type="ECO:0000313" key="3">
    <source>
        <dbReference type="EMBL" id="SFH66817.1"/>
    </source>
</evidence>
<dbReference type="Pfam" id="PF13193">
    <property type="entry name" value="AMP-binding_C"/>
    <property type="match status" value="1"/>
</dbReference>
<dbReference type="RefSeq" id="WP_092857302.1">
    <property type="nucleotide sequence ID" value="NZ_FOQH01000001.1"/>
</dbReference>
<dbReference type="PANTHER" id="PTHR43767">
    <property type="entry name" value="LONG-CHAIN-FATTY-ACID--COA LIGASE"/>
    <property type="match status" value="1"/>
</dbReference>
<dbReference type="AlphaFoldDB" id="A0A1I3BWZ3"/>
<protein>
    <submittedName>
        <fullName evidence="3">Fatty-acyl-CoA synthase</fullName>
    </submittedName>
</protein>
<dbReference type="Gene3D" id="3.40.50.12780">
    <property type="entry name" value="N-terminal domain of ligase-like"/>
    <property type="match status" value="1"/>
</dbReference>
<dbReference type="OrthoDB" id="9803968at2"/>
<dbReference type="PANTHER" id="PTHR43767:SF1">
    <property type="entry name" value="NONRIBOSOMAL PEPTIDE SYNTHASE PES1 (EUROFUNG)-RELATED"/>
    <property type="match status" value="1"/>
</dbReference>
<dbReference type="STRING" id="1114924.SAMN05216258_101407"/>
<dbReference type="Gene3D" id="3.30.300.30">
    <property type="match status" value="1"/>
</dbReference>
<evidence type="ECO:0000259" key="1">
    <source>
        <dbReference type="Pfam" id="PF00501"/>
    </source>
</evidence>
<reference evidence="3 4" key="1">
    <citation type="submission" date="2016-10" db="EMBL/GenBank/DDBJ databases">
        <authorList>
            <person name="de Groot N.N."/>
        </authorList>
    </citation>
    <scope>NUCLEOTIDE SEQUENCE [LARGE SCALE GENOMIC DNA]</scope>
    <source>
        <strain evidence="3 4">CGMCC 1.11030</strain>
    </source>
</reference>
<sequence length="577" mass="62540">MAIAADAGSRTPADESAYLAAHRKLVEARWPADLPREPIYPFGEIPLTDYLRRWAEAAPDRVAVDFYGHAISYAALDAQADRFAAMLQQAGAAPGARVALFMGNCPQFIVGFLGILRAGCVHVPVNPMFREHELDYELNDAQAEFIVAQDLLVPLVETVRPKTSLKKVWSTGMADLIPAAPAWPVPASIVSDRAAAGGAEDLAEAMAKAPAKPAPVEVDLDALCKLNYTGGTTGMPKGCVHTQRDMIYTAATVQACGNRLQPGEVMVNFYPLFWMAGEDVGLIFPIFSGATCVLLGRWDPVSFMAAVQARKATAVKLLVDNAVELMDHPRVGEFDLTSIEKTQVSSFVKKLNGEFRARWKALTGSVMAEAAWGMTETQTCDTFTTGFQDDDYDLSLQPIFVGLPMPGTEFKICDFDTGVPVPFGEEGEICIRSPSILKEYWMKPEATAASIKGGFLHTGDIGVIDELGFLHFLGRRKEMLKVRGMSVFPAEIEAMLGRHPAILGSGVIGREDADKGQVPVAFVVLDAEKAQGLDGPAIERWCGQAMATYKRPEVRLVDSLPMTATGKVKKDELAKLL</sequence>
<dbReference type="EMBL" id="FOQH01000001">
    <property type="protein sequence ID" value="SFH66817.1"/>
    <property type="molecule type" value="Genomic_DNA"/>
</dbReference>
<dbReference type="InterPro" id="IPR045851">
    <property type="entry name" value="AMP-bd_C_sf"/>
</dbReference>
<dbReference type="Proteomes" id="UP000199377">
    <property type="component" value="Unassembled WGS sequence"/>
</dbReference>
<feature type="domain" description="AMP-dependent synthetase/ligase" evidence="1">
    <location>
        <begin position="51"/>
        <end position="441"/>
    </location>
</feature>
<accession>A0A1I3BWZ3</accession>
<evidence type="ECO:0000259" key="2">
    <source>
        <dbReference type="Pfam" id="PF13193"/>
    </source>
</evidence>
<dbReference type="InterPro" id="IPR020845">
    <property type="entry name" value="AMP-binding_CS"/>
</dbReference>